<evidence type="ECO:0000313" key="2">
    <source>
        <dbReference type="EMBL" id="PBK96332.1"/>
    </source>
</evidence>
<proteinExistence type="predicted"/>
<accession>A0A2H3DY09</accession>
<dbReference type="Proteomes" id="UP000217790">
    <property type="component" value="Unassembled WGS sequence"/>
</dbReference>
<protein>
    <submittedName>
        <fullName evidence="2">Uncharacterized protein</fullName>
    </submittedName>
</protein>
<evidence type="ECO:0000313" key="3">
    <source>
        <dbReference type="Proteomes" id="UP000217790"/>
    </source>
</evidence>
<feature type="region of interest" description="Disordered" evidence="1">
    <location>
        <begin position="1"/>
        <end position="39"/>
    </location>
</feature>
<organism evidence="2 3">
    <name type="scientific">Armillaria gallica</name>
    <name type="common">Bulbous honey fungus</name>
    <name type="synonym">Armillaria bulbosa</name>
    <dbReference type="NCBI Taxonomy" id="47427"/>
    <lineage>
        <taxon>Eukaryota</taxon>
        <taxon>Fungi</taxon>
        <taxon>Dikarya</taxon>
        <taxon>Basidiomycota</taxon>
        <taxon>Agaricomycotina</taxon>
        <taxon>Agaricomycetes</taxon>
        <taxon>Agaricomycetidae</taxon>
        <taxon>Agaricales</taxon>
        <taxon>Marasmiineae</taxon>
        <taxon>Physalacriaceae</taxon>
        <taxon>Armillaria</taxon>
    </lineage>
</organism>
<dbReference type="AlphaFoldDB" id="A0A2H3DY09"/>
<sequence>MEDAVGVKGNGDGGKEHGIRVTGRGGIDGSNGCRGNRKSADVTGGSGYVSIGRGNAVETARDERRTTGNGHLLSISRTGSSGDSVELQLHGDGPLYGGGPLNFTFNHNEEKSGQQCLLILRSLQAPIGRQILGCAPYPYHGGYGYGPVLGPFNVIELFTLVVKLSVYGQRYGHSTDLASAVPYRGQDFSYGLRPYCYGRIRNVPNGQIHSPGTNDVEDASDESNLLKIRNRWSSRIFDLLSLLDIQGKKNHGRPGY</sequence>
<reference evidence="3" key="1">
    <citation type="journal article" date="2017" name="Nat. Ecol. Evol.">
        <title>Genome expansion and lineage-specific genetic innovations in the forest pathogenic fungi Armillaria.</title>
        <authorList>
            <person name="Sipos G."/>
            <person name="Prasanna A.N."/>
            <person name="Walter M.C."/>
            <person name="O'Connor E."/>
            <person name="Balint B."/>
            <person name="Krizsan K."/>
            <person name="Kiss B."/>
            <person name="Hess J."/>
            <person name="Varga T."/>
            <person name="Slot J."/>
            <person name="Riley R."/>
            <person name="Boka B."/>
            <person name="Rigling D."/>
            <person name="Barry K."/>
            <person name="Lee J."/>
            <person name="Mihaltcheva S."/>
            <person name="LaButti K."/>
            <person name="Lipzen A."/>
            <person name="Waldron R."/>
            <person name="Moloney N.M."/>
            <person name="Sperisen C."/>
            <person name="Kredics L."/>
            <person name="Vagvoelgyi C."/>
            <person name="Patrignani A."/>
            <person name="Fitzpatrick D."/>
            <person name="Nagy I."/>
            <person name="Doyle S."/>
            <person name="Anderson J.B."/>
            <person name="Grigoriev I.V."/>
            <person name="Gueldener U."/>
            <person name="Muensterkoetter M."/>
            <person name="Nagy L.G."/>
        </authorList>
    </citation>
    <scope>NUCLEOTIDE SEQUENCE [LARGE SCALE GENOMIC DNA]</scope>
    <source>
        <strain evidence="3">Ar21-2</strain>
    </source>
</reference>
<dbReference type="OrthoDB" id="10664952at2759"/>
<keyword evidence="3" id="KW-1185">Reference proteome</keyword>
<evidence type="ECO:0000256" key="1">
    <source>
        <dbReference type="SAM" id="MobiDB-lite"/>
    </source>
</evidence>
<dbReference type="InParanoid" id="A0A2H3DY09"/>
<gene>
    <name evidence="2" type="ORF">ARMGADRAFT_1027430</name>
</gene>
<dbReference type="EMBL" id="KZ293650">
    <property type="protein sequence ID" value="PBK96332.1"/>
    <property type="molecule type" value="Genomic_DNA"/>
</dbReference>
<name>A0A2H3DY09_ARMGA</name>